<comment type="subcellular location">
    <subcellularLocation>
        <location evidence="1">Cytoplasm</location>
        <location evidence="1">Cytoskeleton</location>
        <location evidence="1">Cilium axoneme</location>
    </subcellularLocation>
</comment>
<comment type="caution">
    <text evidence="27">The sequence shown here is derived from an EMBL/GenBank/DDBJ whole genome shotgun (WGS) entry which is preliminary data.</text>
</comment>
<feature type="domain" description="Dynein heavy chain AAA module D4" evidence="21">
    <location>
        <begin position="2835"/>
        <end position="3094"/>
    </location>
</feature>
<dbReference type="FunFam" id="1.20.140.100:FF:000001">
    <property type="entry name" value="dynein heavy chain 17, axonemal"/>
    <property type="match status" value="1"/>
</dbReference>
<dbReference type="FunFam" id="1.20.58.1120:FF:000001">
    <property type="entry name" value="dynein heavy chain 2, axonemal"/>
    <property type="match status" value="1"/>
</dbReference>
<dbReference type="GO" id="GO:0051959">
    <property type="term" value="F:dynein light intermediate chain binding"/>
    <property type="evidence" value="ECO:0007669"/>
    <property type="project" value="InterPro"/>
</dbReference>
<feature type="domain" description="Dynein heavy chain ATP-binding dynein motor region" evidence="22">
    <location>
        <begin position="3483"/>
        <end position="3715"/>
    </location>
</feature>
<evidence type="ECO:0000259" key="19">
    <source>
        <dbReference type="Pfam" id="PF12774"/>
    </source>
</evidence>
<keyword evidence="6" id="KW-0547">Nucleotide-binding</keyword>
<evidence type="ECO:0000256" key="12">
    <source>
        <dbReference type="ARBA" id="ARBA00023212"/>
    </source>
</evidence>
<keyword evidence="28" id="KW-1185">Reference proteome</keyword>
<evidence type="ECO:0000259" key="17">
    <source>
        <dbReference type="Pfam" id="PF08385"/>
    </source>
</evidence>
<reference evidence="28" key="1">
    <citation type="journal article" date="2015" name="PLoS Genet.">
        <title>Genome Sequence and Transcriptome Analyses of Chrysochromulina tobin: Metabolic Tools for Enhanced Algal Fitness in the Prominent Order Prymnesiales (Haptophyceae).</title>
        <authorList>
            <person name="Hovde B.T."/>
            <person name="Deodato C.R."/>
            <person name="Hunsperger H.M."/>
            <person name="Ryken S.A."/>
            <person name="Yost W."/>
            <person name="Jha R.K."/>
            <person name="Patterson J."/>
            <person name="Monnat R.J. Jr."/>
            <person name="Barlow S.B."/>
            <person name="Starkenburg S.R."/>
            <person name="Cattolico R.A."/>
        </authorList>
    </citation>
    <scope>NUCLEOTIDE SEQUENCE</scope>
    <source>
        <strain evidence="28">CCMP291</strain>
    </source>
</reference>
<dbReference type="InterPro" id="IPR024743">
    <property type="entry name" value="Dynein_HC_stalk"/>
</dbReference>
<evidence type="ECO:0000259" key="20">
    <source>
        <dbReference type="Pfam" id="PF12777"/>
    </source>
</evidence>
<gene>
    <name evidence="27" type="ORF">Ctob_001652</name>
</gene>
<dbReference type="Gene3D" id="3.20.180.20">
    <property type="entry name" value="Dynein heavy chain, N-terminal domain 2"/>
    <property type="match status" value="1"/>
</dbReference>
<dbReference type="InterPro" id="IPR035706">
    <property type="entry name" value="AAA_9"/>
</dbReference>
<dbReference type="Gene3D" id="1.10.287.2620">
    <property type="match status" value="1"/>
</dbReference>
<dbReference type="InterPro" id="IPR041589">
    <property type="entry name" value="DNAH3_AAA_lid_1"/>
</dbReference>
<dbReference type="EMBL" id="JWZX01003403">
    <property type="protein sequence ID" value="KOO20912.1"/>
    <property type="molecule type" value="Genomic_DNA"/>
</dbReference>
<dbReference type="FunFam" id="3.40.50.300:FF:000049">
    <property type="entry name" value="Dynein, axonemal, heavy chain 5"/>
    <property type="match status" value="1"/>
</dbReference>
<evidence type="ECO:0000256" key="3">
    <source>
        <dbReference type="ARBA" id="ARBA00022490"/>
    </source>
</evidence>
<dbReference type="Pfam" id="PF17857">
    <property type="entry name" value="AAA_lid_1"/>
    <property type="match status" value="1"/>
</dbReference>
<dbReference type="OrthoDB" id="10251809at2759"/>
<dbReference type="InterPro" id="IPR041658">
    <property type="entry name" value="AAA_lid_11"/>
</dbReference>
<evidence type="ECO:0000313" key="27">
    <source>
        <dbReference type="EMBL" id="KOO20912.1"/>
    </source>
</evidence>
<dbReference type="Gene3D" id="6.10.140.1060">
    <property type="match status" value="1"/>
</dbReference>
<dbReference type="InterPro" id="IPR043160">
    <property type="entry name" value="Dynein_C_barrel"/>
</dbReference>
<feature type="domain" description="Dynein heavy chain coiled coil stalk" evidence="20">
    <location>
        <begin position="3108"/>
        <end position="3456"/>
    </location>
</feature>
<dbReference type="InterPro" id="IPR013594">
    <property type="entry name" value="Dynein_heavy_tail"/>
</dbReference>
<protein>
    <submittedName>
        <fullName evidence="27">Flagellar outer dynein arm heavy chain beta</fullName>
    </submittedName>
</protein>
<dbReference type="Gene3D" id="3.40.50.300">
    <property type="entry name" value="P-loop containing nucleotide triphosphate hydrolases"/>
    <property type="match status" value="5"/>
</dbReference>
<dbReference type="Pfam" id="PF08393">
    <property type="entry name" value="DHC_N2"/>
    <property type="match status" value="1"/>
</dbReference>
<keyword evidence="3" id="KW-0963">Cytoplasm</keyword>
<dbReference type="InterPro" id="IPR024317">
    <property type="entry name" value="Dynein_heavy_chain_D4_dom"/>
</dbReference>
<dbReference type="Gene3D" id="1.20.920.20">
    <property type="match status" value="1"/>
</dbReference>
<dbReference type="Pfam" id="PF03028">
    <property type="entry name" value="Dynein_heavy"/>
    <property type="match status" value="1"/>
</dbReference>
<feature type="domain" description="Dynein heavy chain AAA lid" evidence="25">
    <location>
        <begin position="4109"/>
        <end position="4244"/>
    </location>
</feature>
<feature type="domain" description="Dynein heavy chain linker" evidence="18">
    <location>
        <begin position="1294"/>
        <end position="1698"/>
    </location>
</feature>
<evidence type="ECO:0000259" key="21">
    <source>
        <dbReference type="Pfam" id="PF12780"/>
    </source>
</evidence>
<dbReference type="PANTHER" id="PTHR22878:SF69">
    <property type="entry name" value="DYNEIN HEAVY CHAIN"/>
    <property type="match status" value="1"/>
</dbReference>
<dbReference type="InterPro" id="IPR042219">
    <property type="entry name" value="AAA_lid_11_sf"/>
</dbReference>
<dbReference type="FunFam" id="1.20.920.30:FF:000002">
    <property type="entry name" value="Dynein axonemal heavy chain 3"/>
    <property type="match status" value="1"/>
</dbReference>
<dbReference type="Proteomes" id="UP000037460">
    <property type="component" value="Unassembled WGS sequence"/>
</dbReference>
<dbReference type="GO" id="GO:0045505">
    <property type="term" value="F:dynein intermediate chain binding"/>
    <property type="evidence" value="ECO:0007669"/>
    <property type="project" value="InterPro"/>
</dbReference>
<dbReference type="Gene3D" id="1.20.58.1120">
    <property type="match status" value="1"/>
</dbReference>
<dbReference type="FunFam" id="1.20.920.20:FF:000001">
    <property type="entry name" value="dynein heavy chain 2, axonemal"/>
    <property type="match status" value="1"/>
</dbReference>
<evidence type="ECO:0000256" key="1">
    <source>
        <dbReference type="ARBA" id="ARBA00004430"/>
    </source>
</evidence>
<feature type="domain" description="Dynein heavy chain AAA 5 extension" evidence="23">
    <location>
        <begin position="2350"/>
        <end position="2473"/>
    </location>
</feature>
<evidence type="ECO:0000256" key="15">
    <source>
        <dbReference type="SAM" id="MobiDB-lite"/>
    </source>
</evidence>
<evidence type="ECO:0000256" key="14">
    <source>
        <dbReference type="SAM" id="Coils"/>
    </source>
</evidence>
<dbReference type="Gene3D" id="1.20.920.30">
    <property type="match status" value="1"/>
</dbReference>
<dbReference type="FunFam" id="1.10.8.710:FF:000007">
    <property type="entry name" value="Putative dynein heavy chain"/>
    <property type="match status" value="1"/>
</dbReference>
<feature type="coiled-coil region" evidence="14">
    <location>
        <begin position="3336"/>
        <end position="3384"/>
    </location>
</feature>
<dbReference type="GO" id="GO:0070286">
    <property type="term" value="P:axonemal dynein complex assembly"/>
    <property type="evidence" value="ECO:0007669"/>
    <property type="project" value="UniProtKB-ARBA"/>
</dbReference>
<dbReference type="FunFam" id="3.10.490.20:FF:000009">
    <property type="entry name" value="Dynein heavy chain 4"/>
    <property type="match status" value="1"/>
</dbReference>
<dbReference type="SUPFAM" id="SSF52540">
    <property type="entry name" value="P-loop containing nucleoside triphosphate hydrolases"/>
    <property type="match status" value="4"/>
</dbReference>
<feature type="domain" description="Dynein heavy chain region D6 P-loop" evidence="16">
    <location>
        <begin position="3961"/>
        <end position="4076"/>
    </location>
</feature>
<keyword evidence="9 14" id="KW-0175">Coiled coil</keyword>
<feature type="domain" description="Dynein heavy chain C-terminal" evidence="26">
    <location>
        <begin position="4251"/>
        <end position="4552"/>
    </location>
</feature>
<dbReference type="Pfam" id="PF12777">
    <property type="entry name" value="MT"/>
    <property type="match status" value="1"/>
</dbReference>
<evidence type="ECO:0000256" key="9">
    <source>
        <dbReference type="ARBA" id="ARBA00023054"/>
    </source>
</evidence>
<dbReference type="GO" id="GO:0005874">
    <property type="term" value="C:microtubule"/>
    <property type="evidence" value="ECO:0007669"/>
    <property type="project" value="UniProtKB-KW"/>
</dbReference>
<feature type="coiled-coil region" evidence="14">
    <location>
        <begin position="3688"/>
        <end position="3725"/>
    </location>
</feature>
<dbReference type="Gene3D" id="1.10.8.710">
    <property type="match status" value="1"/>
</dbReference>
<keyword evidence="13" id="KW-0966">Cell projection</keyword>
<accession>A0A0M0J3N2</accession>
<evidence type="ECO:0000256" key="6">
    <source>
        <dbReference type="ARBA" id="ARBA00022741"/>
    </source>
</evidence>
<evidence type="ECO:0000259" key="22">
    <source>
        <dbReference type="Pfam" id="PF12781"/>
    </source>
</evidence>
<dbReference type="Pfam" id="PF12774">
    <property type="entry name" value="AAA_6"/>
    <property type="match status" value="1"/>
</dbReference>
<feature type="domain" description="Dynein heavy chain tail" evidence="17">
    <location>
        <begin position="196"/>
        <end position="775"/>
    </location>
</feature>
<evidence type="ECO:0000259" key="26">
    <source>
        <dbReference type="Pfam" id="PF18199"/>
    </source>
</evidence>
<feature type="domain" description="Dynein heavy chain 3 AAA+ lid" evidence="24">
    <location>
        <begin position="2692"/>
        <end position="2785"/>
    </location>
</feature>
<sequence>MGDDEKKGMDPAAAAAANEARNNWFMERVCTSLQCKSDKFKKLMLAETDGAAMQEFFNDAERQRVFVCDGGKELTSFATPDLKQKKKMVYFIKLQKEAVTADNCARVVMSGDLLPGKEVLQHLYDTSSDVYLPLLSNSHNQGGLPEVVIKDVMEYLHKLVGTIYVTNGHSKGETLLPLPPMELPSIDRASKDKERVHVLETAVVTWTKQIKNVLKLDPEQMLKGGTHPGPMAELEFWAAKARHLNSIQQQLGGERIRKVMKVLDLTKSTYCSPFNRLMKEVAAACEEANDNTKYLATLKTALQKLSEIVIDAEAFQNLTHLFRPIVHLIMLVWKHSRFYNSPARLVVLMREICNDLIAQARSFLNPQELFQMEPQEAVDKLMVTLKVCGQFKSVYFDYKSRANNEVPSNPWRLQNTSLFPRLDSFLERCHDLLDLFKTFVQFMKLERIEIGGNKGRTLSASVVQIYADFKAVAEKFIQVPYDVLDVEVKKFDDDFYVFRCSIKELERRLGSVLNQGFDDCATVFAAFKLIESFEGLLEREFIQADLERKHLDLLKAYSSDLRDVQDIYTRQKDQSAVGFYLEREGPPLYCNMPPVAGAIYWVKGLKLRIEEPMFKLKATLKTMLESEEAKDVMKTYGNLIEALDKYAHEVHSSWEKGVEDVSQANLKNPILRRDEKGLLAVNFDPELIRLLREVKYLLELGKGAPASALELNKKAETYRVQRGCLQVISDKYNHIMHTMLEVEQPLLAAQLKMIDRALEKGQKNLTWKSHGIDDFVRETTTLVKDTYDTLLALKTNMKDIQNVLAGWFKEPLLKRKSTKTYSPDDYQEEFKGHLAARYNDIGNEGKEIHKMLLKSNQVLKVSKGAPTWRAYVDFINDIVIDGLARTVCGSLECLNTQLDPAQITKEEIAPFIEIQLELDGSSIEFKPALHNASGGSDKPSMHAMIDYWCMGFFNVCKLVKRLDRADGDFLKEVMETEQVRFFVHQIQAHVRANQALCEEFKDSFQAYKAVWTSSIDDHLHEFLAPPEEDPSKPKAEEEEVVEKIEGPLAPKYEPPLDAFDKEIHKFVKYASNIQAISSSAARGWLKIDARPVKQALATWVNKWQFRYTSYLQSSIEQTLTELKDFMVAIKKGLSQEVEPDDAEALLRAMTCIRDVRLRADLVTGMFEPLRAKVQLLKKYGVIISQDFIEMMDDAPHGWNATTRITYNSREQLAPLQSLQAEKIKEQAEEFGHKVVEFRADFKEEAPFNYSVGEDCYKKVDEWNTKIDQIENAAKSLQERQGLFDVNKENWKEIKVCRDELKLLKKVWDHVELVNSIFNSWKATLWPDVNVDSMMIMCSKIQKEIKALDRPVRGWDCYLGMMKEMADMLIDLPLVQDLRDDAMRERHWKKLMRICGKTFVMDDKMSLGVLLSLELHKFADPVGEVVEQARMEIKIDKALQRIETIWNALQFEYEPFKSSGVKVLKMPDTTIESLDDHEVQLQNMMGNRFKAFFEIQITTWKGKLSQCRAVLENWLEVQRQWCSLEAIFIGSEDIREQLPEDAKRFDGIDASFKEQMADACNSTNPLDATLKDGRDEAFKVALAALELCNRSLSDYLETKRRKFPRFYFISQVDLVDTLSKGKFPPAVQEHFSKFTDCIGGIMWERDPETKLETGVCKGMFATDKEEVHFAKELDCRGPVEDWLKEIMVHCNMQFKDQLEMSINEYTEMSRETWCEKYCAQLAITTCQTWWSTEVYQAFDRLEQGNDQGMKEYSVAQIANLNVYVQMVLGEMTGEMRTKVKTLITIEVHARDVVLKYIAERIETAGDFAWQSQLKFRWDEEKSHCMINISDAEFQYSYEYVGNPGRLVITGLTDRCYITLTQALRLCLGGAPAGPAGTGKTETTKDLGRGLAIWVIVMNCSDQMNYKTMANIFMGLSQTGAWGCFDEFNRIPVEVLSVVAGQYGALLDGIKAVADDIIFEEEKIALKRTVGAFITMNPGYAGRTELPENLKALFRGVAMCTPDFAAIIEIELSAEGFETAKVLSIKFIRLFQLNMELLSKQDHYDWGLRAIKGILRIAGGAKRANPERTELEIMMRALRDSNVTKFVNADVGIFLGLVNDIFPKMQDATKQADPIMTKAVRDVLKENKVFIKNGYQEGLQLQPEDIFVGKTVDLAELLGIRHCVFALGCAGSGKTCVWKTLQAAQTHLAINPATRTPAVGDGPTLVNALNPKAVTSDDLYGFVHPVTKEPFDGIIAKIMRDFKNASGAQLNVPKWVMLDGDIDAEWIESMNTVMDDNKVLTLVSNERIPLSRSMRLIFEISNLKNGSPATVSRAGVLFLNETDVGWGAYFQSWVDNLCAKNAHIDTKEQAWLEALVQQYVPPTLDNMRKNKWMHLTPLMNFGMVSTLCSILEGVLTAKNVPQGTDKDVYEAYFQFAAIWAFGGAFGADKANDFRKLFSEWWRMEWGKMNFKFPDEGLVFDYFIDDVDKKGKHWRDVIPKYTHVSGEGASFSSIVVPTLDTTRLTFLIDDLATRAKPVMLVGGAGTAKTTIIQDKLGRLPEEIIYFNINLNSFTIASILQAILEQPLEKKTGTMFAPPGTKKLIYFVDDMNMPTPDKYSTQSAIALLNQQLEYGGFYDLKKLTMKEIRGVQYLSSMNPTAGSFFIQDRMQRHFATFATLAPEAEVLRTIYGSILDGHLSNGYSQEMRKVGDRVCSAALMLHKLVADAFMPTAVAFHYAWNLREMSRVFQGILKCTPDYYTEPMYLARLWLHESYRVYSDRLVDVADATRFEDMINRAAKSFFEDFDQDALMKRPIVFTYFAVQTDEDIKPYFQVPDEVKLSKILTQKLTEYNETFARMDLVLFVQAMEHVSRISRIIDTPRGNALLVGVGGSGKQSLTRLAAFISGFTVFQIKLTSAYGMIDFKADIAALYASTGLKGNSIVWLFTDQQIINERMLIYFNDLLSSGFIPDLYTQDDKDNVLNGIRPEVKAAGLMDSPDICWNFFLDRVRKNLHVVLCMSPVGNAFRNRCRKFPALISATVIDWFHPWPSEALISVAMRFLQDVDISTDELKENVAHHMSFVHQSVEECCTTYLAAERRNVYTTPKSYLELIQLYQTLYKAQCDRVDAMKIRLESGLVKLRGASTQVAEMQIVLKDESVIVEQKKADTDVLLVQVGQESTVADEQAALGAIEAEKVAVIQQEVSAFAAQCNADLLAAEPAIAAAAEALNSLDKASLTELKSMSTPSPVVLQVCNAVQYMMAPKGQVKKVKTAWGEAKKMMASVDEFLKSLINFDKDNLLLENKAEVRAKCTGTPEAPNPEFNYTNVKRISMAAAGLCDWVVNILIYHDIYLDVAPKRGLLQEAMNKLGEANKKLAAVNEHVDALNARKAALQNQLMQATEEKNALIAKAAATAKKLSLAERLVNGLKDEGVRWAANVELLGEEKAMLVGNMMVAAPFIAYIGPFNSEFRYKLWEQTWVPDLRGRQLPSAEVLDPLKLLSDVATQAIWMSEGLPSDRLSLENAAIIVRCARYPLIIDPQLQGINWIRGRETPNGLVSCQQSFGGYLGMMAKAMEEGIPMLLEKCGQAFDAVMENVLARATIAKGRKLILKLGDKEVDMRCNPDPETGMPLGGPLFRLYLQSKLPNPHYIPEVQAQCTIINFTVTERGLEEQLLAKVVKCERPDLEEQRAALVAQQNDFTIRLKALEDGLLEMLANAEGDITENEALIESLEAAKETSQEITAKVAIAKETEVIIAKAREIYRPLGERGALMFFLVNQLFVISHMYQFSLDTFNYMFLKAISKTKKSNDIDDRFKNLMATISFVIFAYVTRGLFERDRILFSSQLCTRIMNRRGELPVDEQDFLIKAPRVMDGAERSEALQWLPEQCWATVQALAENLPEVFSSLPADLEGSNKRWKEFFDNEQPENEKLPGEFNRVSGFQRLLVMRALRPDRMVLAMKYWVRDEMGVEYYNAIPFDLPSSFEDTSPATPVFFLLSPGVDPLLAVRQIGGPADKTEANGLFFSVSLGQGQEPVAEKALDRMQVSGGWVMLQNVELVARWLPKLEKKLEALIEGANPGFRVFLSSLPQNVIPVQILQNSIKLTNEPPSGLRPNMIRAFNTFNDTVWEACPKQSELKAIIFALGFFHSIVCERRQFGAIGWQRPYPFAPGDLSACIIVATNFLNDAPKVPWADLQYIFGEVMYGGHITDDLDRRLCASYLSVYMTDALLDGYQLYPKFEVPPPTGSHKQFVEYIDENLINEGPMCYGLHPNAEINFMTAQSLALFKNCGELAPRGGGGAGGMTLQEKVKRILDDIMERMPELFPLAELDERTPPDERTPYTSVFLQECERMNRLLFEVKRSLVELDLGLKGDLGMTESMEALMNSLYDNKVPASWAKVAYPSMRGLASWLLDMLQRQRQLEAWTADLATPKVTWIAGLFNPQAFLTAVMQVLARKNELPLDRMTTVCDVTKKMNPDEIEGATRDGAYVNGFFLEGARWDVATGMMDDSILKLLYCPMPVVLMKAALADKGQRDVYECPSYKTLTRNPVDGKPTGGYIFTAGLKTKQSVNKWILAGVALIMDVETT</sequence>
<dbReference type="Gene3D" id="1.20.1270.280">
    <property type="match status" value="1"/>
</dbReference>
<dbReference type="FunFam" id="1.10.8.1220:FF:000001">
    <property type="entry name" value="Dynein axonemal heavy chain 5"/>
    <property type="match status" value="1"/>
</dbReference>
<dbReference type="Pfam" id="PF17852">
    <property type="entry name" value="Dynein_AAA_lid"/>
    <property type="match status" value="1"/>
</dbReference>
<dbReference type="Pfam" id="PF12775">
    <property type="entry name" value="AAA_7"/>
    <property type="match status" value="1"/>
</dbReference>
<dbReference type="Gene3D" id="1.10.8.1220">
    <property type="match status" value="1"/>
</dbReference>
<dbReference type="FunFam" id="3.40.50.300:FF:000063">
    <property type="entry name" value="dynein heavy chain 6, axonemal"/>
    <property type="match status" value="1"/>
</dbReference>
<feature type="domain" description="Dynein heavy chain hydrolytic ATP-binding dynein motor region" evidence="19">
    <location>
        <begin position="1834"/>
        <end position="2173"/>
    </location>
</feature>
<keyword evidence="5" id="KW-0677">Repeat</keyword>
<evidence type="ECO:0000256" key="8">
    <source>
        <dbReference type="ARBA" id="ARBA00023017"/>
    </source>
</evidence>
<dbReference type="Pfam" id="PF12781">
    <property type="entry name" value="AAA_9"/>
    <property type="match status" value="1"/>
</dbReference>
<dbReference type="InterPro" id="IPR041228">
    <property type="entry name" value="Dynein_C"/>
</dbReference>
<keyword evidence="7" id="KW-0067">ATP-binding</keyword>
<keyword evidence="11" id="KW-0505">Motor protein</keyword>
<dbReference type="Pfam" id="PF12780">
    <property type="entry name" value="AAA_8"/>
    <property type="match status" value="1"/>
</dbReference>
<evidence type="ECO:0000313" key="28">
    <source>
        <dbReference type="Proteomes" id="UP000037460"/>
    </source>
</evidence>
<evidence type="ECO:0000259" key="25">
    <source>
        <dbReference type="Pfam" id="PF18198"/>
    </source>
</evidence>
<dbReference type="Gene3D" id="1.10.472.130">
    <property type="match status" value="1"/>
</dbReference>
<dbReference type="InterPro" id="IPR027417">
    <property type="entry name" value="P-loop_NTPase"/>
</dbReference>
<dbReference type="InterPro" id="IPR041466">
    <property type="entry name" value="Dynein_AAA5_ext"/>
</dbReference>
<dbReference type="InterPro" id="IPR004273">
    <property type="entry name" value="Dynein_heavy_D6_P-loop"/>
</dbReference>
<evidence type="ECO:0000259" key="18">
    <source>
        <dbReference type="Pfam" id="PF08393"/>
    </source>
</evidence>
<dbReference type="FunFam" id="1.10.287.2620:FF:000002">
    <property type="entry name" value="Dynein heavy chain 2, axonemal"/>
    <property type="match status" value="1"/>
</dbReference>
<dbReference type="Gene3D" id="3.10.490.20">
    <property type="match status" value="1"/>
</dbReference>
<dbReference type="Gene3D" id="1.10.8.720">
    <property type="entry name" value="Region D6 of dynein motor"/>
    <property type="match status" value="1"/>
</dbReference>
<dbReference type="Gene3D" id="1.20.140.100">
    <property type="entry name" value="Dynein heavy chain, N-terminal domain 2"/>
    <property type="match status" value="1"/>
</dbReference>
<dbReference type="GO" id="GO:0060294">
    <property type="term" value="P:cilium movement involved in cell motility"/>
    <property type="evidence" value="ECO:0007669"/>
    <property type="project" value="UniProtKB-ARBA"/>
</dbReference>
<dbReference type="InterPro" id="IPR013602">
    <property type="entry name" value="Dynein_heavy_linker"/>
</dbReference>
<comment type="similarity">
    <text evidence="2">Belongs to the dynein heavy chain family.</text>
</comment>
<dbReference type="InterPro" id="IPR043157">
    <property type="entry name" value="Dynein_AAA1S"/>
</dbReference>
<dbReference type="InterPro" id="IPR026983">
    <property type="entry name" value="DHC"/>
</dbReference>
<dbReference type="Pfam" id="PF18198">
    <property type="entry name" value="AAA_lid_11"/>
    <property type="match status" value="1"/>
</dbReference>
<dbReference type="GO" id="GO:0005858">
    <property type="term" value="C:axonemal dynein complex"/>
    <property type="evidence" value="ECO:0007669"/>
    <property type="project" value="UniProtKB-ARBA"/>
</dbReference>
<evidence type="ECO:0000259" key="23">
    <source>
        <dbReference type="Pfam" id="PF17852"/>
    </source>
</evidence>
<evidence type="ECO:0000259" key="24">
    <source>
        <dbReference type="Pfam" id="PF17857"/>
    </source>
</evidence>
<keyword evidence="8" id="KW-0243">Dynein</keyword>
<evidence type="ECO:0000256" key="4">
    <source>
        <dbReference type="ARBA" id="ARBA00022701"/>
    </source>
</evidence>
<dbReference type="PANTHER" id="PTHR22878">
    <property type="entry name" value="DYNEIN HEAVY CHAIN 6, AXONEMAL-LIKE-RELATED"/>
    <property type="match status" value="1"/>
</dbReference>
<evidence type="ECO:0000256" key="13">
    <source>
        <dbReference type="ARBA" id="ARBA00023273"/>
    </source>
</evidence>
<evidence type="ECO:0000256" key="2">
    <source>
        <dbReference type="ARBA" id="ARBA00008887"/>
    </source>
</evidence>
<organism evidence="27 28">
    <name type="scientific">Chrysochromulina tobinii</name>
    <dbReference type="NCBI Taxonomy" id="1460289"/>
    <lineage>
        <taxon>Eukaryota</taxon>
        <taxon>Haptista</taxon>
        <taxon>Haptophyta</taxon>
        <taxon>Prymnesiophyceae</taxon>
        <taxon>Prymnesiales</taxon>
        <taxon>Chrysochromulinaceae</taxon>
        <taxon>Chrysochromulina</taxon>
    </lineage>
</organism>
<dbReference type="FunFam" id="3.40.50.300:FF:002141">
    <property type="entry name" value="Dynein heavy chain"/>
    <property type="match status" value="1"/>
</dbReference>
<dbReference type="InterPro" id="IPR042228">
    <property type="entry name" value="Dynein_linker_3"/>
</dbReference>
<evidence type="ECO:0000256" key="10">
    <source>
        <dbReference type="ARBA" id="ARBA00023069"/>
    </source>
</evidence>
<proteinExistence type="inferred from homology"/>
<dbReference type="InterPro" id="IPR042222">
    <property type="entry name" value="Dynein_2_N"/>
</dbReference>
<evidence type="ECO:0000256" key="11">
    <source>
        <dbReference type="ARBA" id="ARBA00023175"/>
    </source>
</evidence>
<feature type="compositionally biased region" description="Basic and acidic residues" evidence="15">
    <location>
        <begin position="1029"/>
        <end position="1044"/>
    </location>
</feature>
<dbReference type="Pfam" id="PF18199">
    <property type="entry name" value="Dynein_C"/>
    <property type="match status" value="1"/>
</dbReference>
<feature type="region of interest" description="Disordered" evidence="15">
    <location>
        <begin position="1024"/>
        <end position="1044"/>
    </location>
</feature>
<evidence type="ECO:0000256" key="7">
    <source>
        <dbReference type="ARBA" id="ARBA00022840"/>
    </source>
</evidence>
<dbReference type="FunFam" id="1.20.1270.280:FF:000003">
    <property type="entry name" value="Dynein axonemal heavy chain 17"/>
    <property type="match status" value="1"/>
</dbReference>
<dbReference type="GO" id="GO:0005524">
    <property type="term" value="F:ATP binding"/>
    <property type="evidence" value="ECO:0007669"/>
    <property type="project" value="UniProtKB-KW"/>
</dbReference>
<keyword evidence="27" id="KW-0282">Flagellum</keyword>
<dbReference type="Pfam" id="PF08385">
    <property type="entry name" value="DHC_N1"/>
    <property type="match status" value="1"/>
</dbReference>
<keyword evidence="10" id="KW-0969">Cilium</keyword>
<evidence type="ECO:0000259" key="16">
    <source>
        <dbReference type="Pfam" id="PF03028"/>
    </source>
</evidence>
<dbReference type="GO" id="GO:0008569">
    <property type="term" value="F:minus-end-directed microtubule motor activity"/>
    <property type="evidence" value="ECO:0007669"/>
    <property type="project" value="InterPro"/>
</dbReference>
<evidence type="ECO:0000256" key="5">
    <source>
        <dbReference type="ARBA" id="ARBA00022737"/>
    </source>
</evidence>
<keyword evidence="4" id="KW-0493">Microtubule</keyword>
<name>A0A0M0J3N2_9EUKA</name>
<keyword evidence="12" id="KW-0206">Cytoskeleton</keyword>
<dbReference type="InterPro" id="IPR035699">
    <property type="entry name" value="AAA_6"/>
</dbReference>